<evidence type="ECO:0000256" key="1">
    <source>
        <dbReference type="SAM" id="SignalP"/>
    </source>
</evidence>
<organism evidence="2 3">
    <name type="scientific">Shewanella schlegeliana</name>
    <dbReference type="NCBI Taxonomy" id="190308"/>
    <lineage>
        <taxon>Bacteria</taxon>
        <taxon>Pseudomonadati</taxon>
        <taxon>Pseudomonadota</taxon>
        <taxon>Gammaproteobacteria</taxon>
        <taxon>Alteromonadales</taxon>
        <taxon>Shewanellaceae</taxon>
        <taxon>Shewanella</taxon>
    </lineage>
</organism>
<protein>
    <submittedName>
        <fullName evidence="2">Uncharacterized protein</fullName>
    </submittedName>
</protein>
<comment type="caution">
    <text evidence="2">The sequence shown here is derived from an EMBL/GenBank/DDBJ whole genome shotgun (WGS) entry which is preliminary data.</text>
</comment>
<feature type="chain" id="PRO_5046424211" evidence="1">
    <location>
        <begin position="23"/>
        <end position="124"/>
    </location>
</feature>
<gene>
    <name evidence="2" type="ORF">JMA39_02310</name>
</gene>
<accession>A0ABS1STW9</accession>
<reference evidence="2 3" key="1">
    <citation type="submission" date="2021-01" db="EMBL/GenBank/DDBJ databases">
        <title>Genome sequence of Shewanella schlegeliana JCM 11561.</title>
        <authorList>
            <person name="Zhang H."/>
            <person name="Li C."/>
        </authorList>
    </citation>
    <scope>NUCLEOTIDE SEQUENCE [LARGE SCALE GENOMIC DNA]</scope>
    <source>
        <strain evidence="2 3">JCM 11561</strain>
    </source>
</reference>
<feature type="signal peptide" evidence="1">
    <location>
        <begin position="1"/>
        <end position="22"/>
    </location>
</feature>
<keyword evidence="1" id="KW-0732">Signal</keyword>
<proteinExistence type="predicted"/>
<dbReference type="Proteomes" id="UP000604898">
    <property type="component" value="Unassembled WGS sequence"/>
</dbReference>
<evidence type="ECO:0000313" key="3">
    <source>
        <dbReference type="Proteomes" id="UP000604898"/>
    </source>
</evidence>
<keyword evidence="3" id="KW-1185">Reference proteome</keyword>
<dbReference type="EMBL" id="JAESVD010000001">
    <property type="protein sequence ID" value="MBL4911983.1"/>
    <property type="molecule type" value="Genomic_DNA"/>
</dbReference>
<sequence>MHRTSNILLLVAITVLATPVLADEPQQDVLLKEEQIDTGLKNFGYQTGLALGCVAAEQRAQLETEAMNINSEISRTLGGDRAFLYAASFGYGSNIELNVQECTEALANFEKRAAAFYQDTRGEK</sequence>
<name>A0ABS1STW9_9GAMM</name>
<evidence type="ECO:0000313" key="2">
    <source>
        <dbReference type="EMBL" id="MBL4911983.1"/>
    </source>
</evidence>